<evidence type="ECO:0000313" key="1">
    <source>
        <dbReference type="EMBL" id="CAG4968055.1"/>
    </source>
</evidence>
<dbReference type="PANTHER" id="PTHR43975">
    <property type="entry name" value="ZGC:101858"/>
    <property type="match status" value="1"/>
</dbReference>
<dbReference type="InterPro" id="IPR002347">
    <property type="entry name" value="SDR_fam"/>
</dbReference>
<evidence type="ECO:0000313" key="2">
    <source>
        <dbReference type="Proteomes" id="UP000691718"/>
    </source>
</evidence>
<dbReference type="PANTHER" id="PTHR43975:SF2">
    <property type="entry name" value="EG:BACR7A4.14 PROTEIN-RELATED"/>
    <property type="match status" value="1"/>
</dbReference>
<dbReference type="Proteomes" id="UP000691718">
    <property type="component" value="Unassembled WGS sequence"/>
</dbReference>
<dbReference type="AlphaFoldDB" id="A0A8S3WM08"/>
<keyword evidence="2" id="KW-1185">Reference proteome</keyword>
<protein>
    <submittedName>
        <fullName evidence="1">(apollo) hypothetical protein</fullName>
    </submittedName>
</protein>
<dbReference type="EMBL" id="CAJQZP010000547">
    <property type="protein sequence ID" value="CAG4968055.1"/>
    <property type="molecule type" value="Genomic_DNA"/>
</dbReference>
<dbReference type="FunFam" id="3.40.50.720:FF:000084">
    <property type="entry name" value="Short-chain dehydrogenase reductase"/>
    <property type="match status" value="1"/>
</dbReference>
<dbReference type="Pfam" id="PF13561">
    <property type="entry name" value="adh_short_C2"/>
    <property type="match status" value="1"/>
</dbReference>
<name>A0A8S3WM08_PARAO</name>
<sequence length="250" mass="26657">MSFKDKVVFISGASSGIGAATAKEFSKEGAYVVIVGRNETKMEKVAAECESYGKKPLVIKADVSKDDEAKAAIDKTIQKYEKLDILVNNAGILRYGNLIDGRILEAYDEVMATNLRAAVHLTSLAVPYLIKTKGSIVNISSVDGSSVVSSLLVPYSVSKAALDHFTRGSALELASYGVRVNTISPGPVYTDIYENAGPVHPVDNSNIKTPLGTISDPIEIAHLVLFLSSDKAQAITGSNYVSDNGYLLSH</sequence>
<reference evidence="1" key="1">
    <citation type="submission" date="2021-04" db="EMBL/GenBank/DDBJ databases">
        <authorList>
            <person name="Tunstrom K."/>
        </authorList>
    </citation>
    <scope>NUCLEOTIDE SEQUENCE</scope>
</reference>
<organism evidence="1 2">
    <name type="scientific">Parnassius apollo</name>
    <name type="common">Apollo butterfly</name>
    <name type="synonym">Papilio apollo</name>
    <dbReference type="NCBI Taxonomy" id="110799"/>
    <lineage>
        <taxon>Eukaryota</taxon>
        <taxon>Metazoa</taxon>
        <taxon>Ecdysozoa</taxon>
        <taxon>Arthropoda</taxon>
        <taxon>Hexapoda</taxon>
        <taxon>Insecta</taxon>
        <taxon>Pterygota</taxon>
        <taxon>Neoptera</taxon>
        <taxon>Endopterygota</taxon>
        <taxon>Lepidoptera</taxon>
        <taxon>Glossata</taxon>
        <taxon>Ditrysia</taxon>
        <taxon>Papilionoidea</taxon>
        <taxon>Papilionidae</taxon>
        <taxon>Parnassiinae</taxon>
        <taxon>Parnassini</taxon>
        <taxon>Parnassius</taxon>
        <taxon>Parnassius</taxon>
    </lineage>
</organism>
<proteinExistence type="predicted"/>
<gene>
    <name evidence="1" type="ORF">PAPOLLO_LOCUS7894</name>
</gene>
<dbReference type="OrthoDB" id="47007at2759"/>
<accession>A0A8S3WM08</accession>
<comment type="caution">
    <text evidence="1">The sequence shown here is derived from an EMBL/GenBank/DDBJ whole genome shotgun (WGS) entry which is preliminary data.</text>
</comment>